<keyword evidence="3" id="KW-1185">Reference proteome</keyword>
<feature type="compositionally biased region" description="Basic and acidic residues" evidence="1">
    <location>
        <begin position="863"/>
        <end position="904"/>
    </location>
</feature>
<evidence type="ECO:0000313" key="3">
    <source>
        <dbReference type="Proteomes" id="UP000054359"/>
    </source>
</evidence>
<evidence type="ECO:0000313" key="2">
    <source>
        <dbReference type="EMBL" id="KFM65900.1"/>
    </source>
</evidence>
<sequence length="1334" mass="152316">MDEKDLRHKVRSKRDEPKESRTGSVSPKRKGSKRSNSRSRKGEHESKIKSTVVVTRPRSPSGTTTDAPEPKKKSDGNWEDDSDDWPMDAAQLDYKEELTLERKRQQLQRELELELQKERLLNENVTITKTISFSESSSSSSSSDSGSISSSSESSSSSSDDDSDESSSSSSSSSSSGSRAPTKRKSKKSSSMKDSISDKNLDAKPRDDYDKIKSSRASKAQKLRSPSPPFDGRSNKKGRDKRNVSPLSPKRRLPEARSASGGRSSLNVRIRGPRTPSPAVSSRKQRQWAQSSSADSRSADLQRSRGKRHKKKKDVPKSEKYKHDRGPPTPPPLSSPNRTALMPIMQSSKKSKQRDDSIGKAKHRNRDASPLLLSRNSGSSVQSVKLLGSHRYLAEEKAADKHRSDDRSKLYSRKDADEFLSLHKRTDSRERGGKRSRLSPRKENRKGSISPHKDRYESDLLSNVSRKMYISSVPDKEEKSDRHRTSISPTRSERRKGVSEIEKKREIREVSPRLHDSRRDNQYRSNDYEKRGNELKVKRLLSPDTKKGREDRNRDHSQKDRNVDYESNLWSADHRKPNASSTGHRTPELRGRQDVIPQSSLSRNERSRERDPDRKKRKDRDLSVRSVEDPERARLSPSRRSPSPIHGHHTVREIESLTGNRGRIYDSEIPPGERDYVYGYDPLHDPYMNERLLPSDYDPDVIRGPSLYPSDVYPDTRYRRDVKEPGAILDRYSNRDVVSPREILPHRDIISLTGRNEDYLPDIPIDDRSYDERWPRGRGRDDWDTYPAVTPAALPPRVAASLDEDRYGMPRRRRASPDWQRGRLDDRDPSMGPLNHRQLGRGEGRSRSPPKGPGGNRGSWGERGGRHDNRTVESRHDDSQKNLEDRKTRNVRKDRGKRKEEIPEVKLPPAAKATGKRAHSTSPPVKDVKRKKEDVQTPEITSSDKGPMSSYKRLKEEFKEVKLLSRSQKSGKSEVSSPMSDLSHNSLISQDKVEVPVRNETKAKEREERKSRHNEDGMRDDDDFSDWSDGDDELLNRDDFAESEANNENLKVRHKADEKVDEGSFGNSRRREKYSKEDTKKIKETSSRTSSKDRSNDELVHPKDKAVSEGKETDNRDTLLLKDDTATDVDEYITAESVDYDPISDDEDDLDALIEEPDESLMKTENENEKSKAVDALDVDWSALITETKKEFVPGFARQRFKAAHVLSRIGFSQALAGPELSEKIINICQKQLEEEEKNDGNAGNGEKKEEKKFVMEHQLAAFHVAISQNKKERINIFKQVGPYRRALCARRDLQIRKLLCKPINKFIASSTVTYSPQYSVVDKDLYKQSLEFL</sequence>
<feature type="compositionally biased region" description="Basic residues" evidence="1">
    <location>
        <begin position="181"/>
        <end position="190"/>
    </location>
</feature>
<dbReference type="OMA" id="EKDWPRN"/>
<feature type="compositionally biased region" description="Low complexity" evidence="1">
    <location>
        <begin position="287"/>
        <end position="296"/>
    </location>
</feature>
<feature type="compositionally biased region" description="Basic and acidic residues" evidence="1">
    <location>
        <begin position="440"/>
        <end position="458"/>
    </location>
</feature>
<feature type="region of interest" description="Disordered" evidence="1">
    <location>
        <begin position="757"/>
        <end position="1119"/>
    </location>
</feature>
<dbReference type="Proteomes" id="UP000054359">
    <property type="component" value="Unassembled WGS sequence"/>
</dbReference>
<dbReference type="OrthoDB" id="6022762at2759"/>
<evidence type="ECO:0000256" key="1">
    <source>
        <dbReference type="SAM" id="MobiDB-lite"/>
    </source>
</evidence>
<feature type="compositionally biased region" description="Basic and acidic residues" evidence="1">
    <location>
        <begin position="765"/>
        <end position="783"/>
    </location>
</feature>
<feature type="region of interest" description="Disordered" evidence="1">
    <location>
        <begin position="115"/>
        <end position="382"/>
    </location>
</feature>
<feature type="non-terminal residue" evidence="2">
    <location>
        <position position="1334"/>
    </location>
</feature>
<dbReference type="PANTHER" id="PTHR38563:SF1">
    <property type="entry name" value="FL(2)D-ASSOCIATED COMPLEX COMPONENT"/>
    <property type="match status" value="1"/>
</dbReference>
<feature type="compositionally biased region" description="Gly residues" evidence="1">
    <location>
        <begin position="853"/>
        <end position="862"/>
    </location>
</feature>
<feature type="compositionally biased region" description="Polar residues" evidence="1">
    <location>
        <begin position="965"/>
        <end position="989"/>
    </location>
</feature>
<organism evidence="2 3">
    <name type="scientific">Stegodyphus mimosarum</name>
    <name type="common">African social velvet spider</name>
    <dbReference type="NCBI Taxonomy" id="407821"/>
    <lineage>
        <taxon>Eukaryota</taxon>
        <taxon>Metazoa</taxon>
        <taxon>Ecdysozoa</taxon>
        <taxon>Arthropoda</taxon>
        <taxon>Chelicerata</taxon>
        <taxon>Arachnida</taxon>
        <taxon>Araneae</taxon>
        <taxon>Araneomorphae</taxon>
        <taxon>Entelegynae</taxon>
        <taxon>Eresoidea</taxon>
        <taxon>Eresidae</taxon>
        <taxon>Stegodyphus</taxon>
    </lineage>
</organism>
<feature type="compositionally biased region" description="Basic residues" evidence="1">
    <location>
        <begin position="27"/>
        <end position="39"/>
    </location>
</feature>
<feature type="compositionally biased region" description="Low complexity" evidence="1">
    <location>
        <begin position="134"/>
        <end position="158"/>
    </location>
</feature>
<dbReference type="EMBL" id="KK115743">
    <property type="protein sequence ID" value="KFM65900.1"/>
    <property type="molecule type" value="Genomic_DNA"/>
</dbReference>
<gene>
    <name evidence="2" type="ORF">X975_16578</name>
</gene>
<feature type="compositionally biased region" description="Basic and acidic residues" evidence="1">
    <location>
        <begin position="491"/>
        <end position="537"/>
    </location>
</feature>
<feature type="compositionally biased region" description="Basic residues" evidence="1">
    <location>
        <begin position="304"/>
        <end position="314"/>
    </location>
</feature>
<reference evidence="2 3" key="1">
    <citation type="submission" date="2013-11" db="EMBL/GenBank/DDBJ databases">
        <title>Genome sequencing of Stegodyphus mimosarum.</title>
        <authorList>
            <person name="Bechsgaard J."/>
        </authorList>
    </citation>
    <scope>NUCLEOTIDE SEQUENCE [LARGE SCALE GENOMIC DNA]</scope>
</reference>
<dbReference type="STRING" id="407821.A0A087TLB1"/>
<feature type="compositionally biased region" description="Low complexity" evidence="1">
    <location>
        <begin position="635"/>
        <end position="644"/>
    </location>
</feature>
<feature type="compositionally biased region" description="Basic and acidic residues" evidence="1">
    <location>
        <begin position="394"/>
        <end position="433"/>
    </location>
</feature>
<feature type="compositionally biased region" description="Basic and acidic residues" evidence="1">
    <location>
        <begin position="991"/>
        <end position="1017"/>
    </location>
</feature>
<dbReference type="GO" id="GO:0016556">
    <property type="term" value="P:mRNA modification"/>
    <property type="evidence" value="ECO:0007669"/>
    <property type="project" value="InterPro"/>
</dbReference>
<feature type="region of interest" description="Disordered" evidence="1">
    <location>
        <begin position="394"/>
        <end position="668"/>
    </location>
</feature>
<feature type="compositionally biased region" description="Basic and acidic residues" evidence="1">
    <location>
        <begin position="195"/>
        <end position="213"/>
    </location>
</feature>
<feature type="region of interest" description="Disordered" evidence="1">
    <location>
        <begin position="1"/>
        <end position="92"/>
    </location>
</feature>
<feature type="compositionally biased region" description="Low complexity" evidence="1">
    <location>
        <begin position="166"/>
        <end position="178"/>
    </location>
</feature>
<feature type="compositionally biased region" description="Basic and acidic residues" evidence="1">
    <location>
        <begin position="926"/>
        <end position="935"/>
    </location>
</feature>
<protein>
    <submittedName>
        <fullName evidence="2">Zinc finger CCCH domain-containing protein 13</fullName>
    </submittedName>
</protein>
<dbReference type="PANTHER" id="PTHR38563">
    <property type="entry name" value="FL(2)D-ASSOCIATED COMPLEX COMPONENT"/>
    <property type="match status" value="1"/>
</dbReference>
<feature type="compositionally biased region" description="Basic and acidic residues" evidence="1">
    <location>
        <begin position="953"/>
        <end position="963"/>
    </location>
</feature>
<feature type="compositionally biased region" description="Basic and acidic residues" evidence="1">
    <location>
        <begin position="544"/>
        <end position="564"/>
    </location>
</feature>
<feature type="compositionally biased region" description="Basic and acidic residues" evidence="1">
    <location>
        <begin position="474"/>
        <end position="484"/>
    </location>
</feature>
<feature type="compositionally biased region" description="Basic and acidic residues" evidence="1">
    <location>
        <begin position="603"/>
        <end position="634"/>
    </location>
</feature>
<name>A0A087TLB1_STEMI</name>
<dbReference type="InterPro" id="IPR040427">
    <property type="entry name" value="Flacc"/>
</dbReference>
<feature type="compositionally biased region" description="Acidic residues" evidence="1">
    <location>
        <begin position="1018"/>
        <end position="1033"/>
    </location>
</feature>
<feature type="compositionally biased region" description="Basic and acidic residues" evidence="1">
    <location>
        <begin position="1074"/>
        <end position="1119"/>
    </location>
</feature>
<proteinExistence type="predicted"/>
<accession>A0A087TLB1</accession>
<feature type="compositionally biased region" description="Basic and acidic residues" evidence="1">
    <location>
        <begin position="315"/>
        <end position="326"/>
    </location>
</feature>
<feature type="compositionally biased region" description="Basic and acidic residues" evidence="1">
    <location>
        <begin position="820"/>
        <end position="829"/>
    </location>
</feature>
<dbReference type="GO" id="GO:0036396">
    <property type="term" value="C:RNA N6-methyladenosine methyltransferase complex"/>
    <property type="evidence" value="ECO:0007669"/>
    <property type="project" value="InterPro"/>
</dbReference>
<feature type="compositionally biased region" description="Acidic residues" evidence="1">
    <location>
        <begin position="77"/>
        <end position="86"/>
    </location>
</feature>